<keyword evidence="4" id="KW-0378">Hydrolase</keyword>
<keyword evidence="3" id="KW-0255">Endonuclease</keyword>
<protein>
    <recommendedName>
        <fullName evidence="11">Integrase catalytic domain-containing protein</fullName>
    </recommendedName>
</protein>
<dbReference type="GO" id="GO:0016787">
    <property type="term" value="F:hydrolase activity"/>
    <property type="evidence" value="ECO:0007669"/>
    <property type="project" value="UniProtKB-KW"/>
</dbReference>
<evidence type="ECO:0000259" key="11">
    <source>
        <dbReference type="PROSITE" id="PS50994"/>
    </source>
</evidence>
<sequence>MSNALATHFAETGVKWHLTAPYSPQQNGFVKCRNQMVVGMARCMLKENGMPSYFWAEAVTTAVYMLNRAHTRSIDEKIPTRHCSKAYMVYDSSTWHMHVSRDIVFDEGASWDWSKDGGDNTGAGDDFVVDYIISEPAGSVSTPAARSAAAEKRGEIPSRQDIPCRPDSLAPQHHQAVPDNNSRHSLRLTRGACSL</sequence>
<comment type="caution">
    <text evidence="12">The sequence shown here is derived from an EMBL/GenBank/DDBJ whole genome shotgun (WGS) entry which is preliminary data.</text>
</comment>
<dbReference type="InterPro" id="IPR012337">
    <property type="entry name" value="RNaseH-like_sf"/>
</dbReference>
<dbReference type="GO" id="GO:0003676">
    <property type="term" value="F:nucleic acid binding"/>
    <property type="evidence" value="ECO:0007669"/>
    <property type="project" value="InterPro"/>
</dbReference>
<dbReference type="Proteomes" id="UP001231189">
    <property type="component" value="Unassembled WGS sequence"/>
</dbReference>
<keyword evidence="1" id="KW-0540">Nuclease</keyword>
<evidence type="ECO:0000256" key="4">
    <source>
        <dbReference type="ARBA" id="ARBA00022801"/>
    </source>
</evidence>
<gene>
    <name evidence="12" type="ORF">QYE76_068113</name>
</gene>
<keyword evidence="8" id="KW-0239">DNA-directed DNA polymerase</keyword>
<evidence type="ECO:0000256" key="9">
    <source>
        <dbReference type="ARBA" id="ARBA00023172"/>
    </source>
</evidence>
<keyword evidence="9" id="KW-0233">DNA recombination</keyword>
<keyword evidence="8" id="KW-0548">Nucleotidyltransferase</keyword>
<evidence type="ECO:0000256" key="2">
    <source>
        <dbReference type="ARBA" id="ARBA00022723"/>
    </source>
</evidence>
<dbReference type="GO" id="GO:0015074">
    <property type="term" value="P:DNA integration"/>
    <property type="evidence" value="ECO:0007669"/>
    <property type="project" value="UniProtKB-KW"/>
</dbReference>
<organism evidence="12 13">
    <name type="scientific">Lolium multiflorum</name>
    <name type="common">Italian ryegrass</name>
    <name type="synonym">Lolium perenne subsp. multiflorum</name>
    <dbReference type="NCBI Taxonomy" id="4521"/>
    <lineage>
        <taxon>Eukaryota</taxon>
        <taxon>Viridiplantae</taxon>
        <taxon>Streptophyta</taxon>
        <taxon>Embryophyta</taxon>
        <taxon>Tracheophyta</taxon>
        <taxon>Spermatophyta</taxon>
        <taxon>Magnoliopsida</taxon>
        <taxon>Liliopsida</taxon>
        <taxon>Poales</taxon>
        <taxon>Poaceae</taxon>
        <taxon>BOP clade</taxon>
        <taxon>Pooideae</taxon>
        <taxon>Poodae</taxon>
        <taxon>Poeae</taxon>
        <taxon>Poeae Chloroplast Group 2 (Poeae type)</taxon>
        <taxon>Loliodinae</taxon>
        <taxon>Loliinae</taxon>
        <taxon>Lolium</taxon>
    </lineage>
</organism>
<evidence type="ECO:0000256" key="8">
    <source>
        <dbReference type="ARBA" id="ARBA00022932"/>
    </source>
</evidence>
<dbReference type="PANTHER" id="PTHR42648:SF11">
    <property type="entry name" value="TRANSPOSON TY4-P GAG-POL POLYPROTEIN"/>
    <property type="match status" value="1"/>
</dbReference>
<keyword evidence="7" id="KW-0695">RNA-directed DNA polymerase</keyword>
<evidence type="ECO:0000256" key="7">
    <source>
        <dbReference type="ARBA" id="ARBA00022918"/>
    </source>
</evidence>
<dbReference type="EMBL" id="JAUUTY010000004">
    <property type="protein sequence ID" value="KAK1650308.1"/>
    <property type="molecule type" value="Genomic_DNA"/>
</dbReference>
<dbReference type="Pfam" id="PF25597">
    <property type="entry name" value="SH3_retrovirus"/>
    <property type="match status" value="1"/>
</dbReference>
<proteinExistence type="predicted"/>
<keyword evidence="2" id="KW-0479">Metal-binding</keyword>
<keyword evidence="6" id="KW-0229">DNA integration</keyword>
<dbReference type="InterPro" id="IPR039537">
    <property type="entry name" value="Retrotran_Ty1/copia-like"/>
</dbReference>
<evidence type="ECO:0000256" key="1">
    <source>
        <dbReference type="ARBA" id="ARBA00022722"/>
    </source>
</evidence>
<reference evidence="12" key="1">
    <citation type="submission" date="2023-07" db="EMBL/GenBank/DDBJ databases">
        <title>A chromosome-level genome assembly of Lolium multiflorum.</title>
        <authorList>
            <person name="Chen Y."/>
            <person name="Copetti D."/>
            <person name="Kolliker R."/>
            <person name="Studer B."/>
        </authorList>
    </citation>
    <scope>NUCLEOTIDE SEQUENCE</scope>
    <source>
        <strain evidence="12">02402/16</strain>
        <tissue evidence="12">Leaf</tissue>
    </source>
</reference>
<dbReference type="GO" id="GO:0046872">
    <property type="term" value="F:metal ion binding"/>
    <property type="evidence" value="ECO:0007669"/>
    <property type="project" value="UniProtKB-KW"/>
</dbReference>
<keyword evidence="13" id="KW-1185">Reference proteome</keyword>
<dbReference type="SUPFAM" id="SSF53098">
    <property type="entry name" value="Ribonuclease H-like"/>
    <property type="match status" value="1"/>
</dbReference>
<dbReference type="GO" id="GO:0004519">
    <property type="term" value="F:endonuclease activity"/>
    <property type="evidence" value="ECO:0007669"/>
    <property type="project" value="UniProtKB-KW"/>
</dbReference>
<evidence type="ECO:0000313" key="13">
    <source>
        <dbReference type="Proteomes" id="UP001231189"/>
    </source>
</evidence>
<evidence type="ECO:0000256" key="5">
    <source>
        <dbReference type="ARBA" id="ARBA00022842"/>
    </source>
</evidence>
<feature type="region of interest" description="Disordered" evidence="10">
    <location>
        <begin position="142"/>
        <end position="185"/>
    </location>
</feature>
<dbReference type="PANTHER" id="PTHR42648">
    <property type="entry name" value="TRANSPOSASE, PUTATIVE-RELATED"/>
    <property type="match status" value="1"/>
</dbReference>
<dbReference type="InterPro" id="IPR036397">
    <property type="entry name" value="RNaseH_sf"/>
</dbReference>
<dbReference type="AlphaFoldDB" id="A0AAD8SFM1"/>
<evidence type="ECO:0000256" key="6">
    <source>
        <dbReference type="ARBA" id="ARBA00022908"/>
    </source>
</evidence>
<dbReference type="InterPro" id="IPR001584">
    <property type="entry name" value="Integrase_cat-core"/>
</dbReference>
<dbReference type="GO" id="GO:0003964">
    <property type="term" value="F:RNA-directed DNA polymerase activity"/>
    <property type="evidence" value="ECO:0007669"/>
    <property type="project" value="UniProtKB-KW"/>
</dbReference>
<feature type="domain" description="Integrase catalytic" evidence="11">
    <location>
        <begin position="1"/>
        <end position="87"/>
    </location>
</feature>
<name>A0AAD8SFM1_LOLMU</name>
<keyword evidence="5" id="KW-0460">Magnesium</keyword>
<dbReference type="Gene3D" id="3.30.420.10">
    <property type="entry name" value="Ribonuclease H-like superfamily/Ribonuclease H"/>
    <property type="match status" value="1"/>
</dbReference>
<dbReference type="GO" id="GO:0006310">
    <property type="term" value="P:DNA recombination"/>
    <property type="evidence" value="ECO:0007669"/>
    <property type="project" value="UniProtKB-KW"/>
</dbReference>
<accession>A0AAD8SFM1</accession>
<dbReference type="GO" id="GO:0003887">
    <property type="term" value="F:DNA-directed DNA polymerase activity"/>
    <property type="evidence" value="ECO:0007669"/>
    <property type="project" value="UniProtKB-KW"/>
</dbReference>
<evidence type="ECO:0000256" key="10">
    <source>
        <dbReference type="SAM" id="MobiDB-lite"/>
    </source>
</evidence>
<evidence type="ECO:0000256" key="3">
    <source>
        <dbReference type="ARBA" id="ARBA00022759"/>
    </source>
</evidence>
<dbReference type="PROSITE" id="PS50994">
    <property type="entry name" value="INTEGRASE"/>
    <property type="match status" value="1"/>
</dbReference>
<dbReference type="InterPro" id="IPR057670">
    <property type="entry name" value="SH3_retrovirus"/>
</dbReference>
<feature type="compositionally biased region" description="Basic and acidic residues" evidence="10">
    <location>
        <begin position="149"/>
        <end position="164"/>
    </location>
</feature>
<evidence type="ECO:0000313" key="12">
    <source>
        <dbReference type="EMBL" id="KAK1650308.1"/>
    </source>
</evidence>
<keyword evidence="8" id="KW-0808">Transferase</keyword>